<organism evidence="1 2">
    <name type="scientific">Streptomyces echinoruber</name>
    <dbReference type="NCBI Taxonomy" id="68898"/>
    <lineage>
        <taxon>Bacteria</taxon>
        <taxon>Bacillati</taxon>
        <taxon>Actinomycetota</taxon>
        <taxon>Actinomycetes</taxon>
        <taxon>Kitasatosporales</taxon>
        <taxon>Streptomycetaceae</taxon>
        <taxon>Streptomyces</taxon>
    </lineage>
</organism>
<name>A0A918VIP3_9ACTN</name>
<dbReference type="EMBL" id="BMWH01000021">
    <property type="protein sequence ID" value="GHA01955.1"/>
    <property type="molecule type" value="Genomic_DNA"/>
</dbReference>
<keyword evidence="2" id="KW-1185">Reference proteome</keyword>
<protein>
    <submittedName>
        <fullName evidence="1">Uncharacterized protein</fullName>
    </submittedName>
</protein>
<proteinExistence type="predicted"/>
<evidence type="ECO:0000313" key="1">
    <source>
        <dbReference type="EMBL" id="GHA01955.1"/>
    </source>
</evidence>
<reference evidence="1" key="2">
    <citation type="submission" date="2020-09" db="EMBL/GenBank/DDBJ databases">
        <authorList>
            <person name="Sun Q."/>
            <person name="Ohkuma M."/>
        </authorList>
    </citation>
    <scope>NUCLEOTIDE SEQUENCE</scope>
    <source>
        <strain evidence="1">JCM 5016</strain>
    </source>
</reference>
<sequence length="65" mass="6988">MQGDAHRTRVTEDSVRVAFVLETLHATRDGDLLKAAADELLGLLAPHAEQIAVHHLGPAQPRATV</sequence>
<dbReference type="AlphaFoldDB" id="A0A918VIP3"/>
<reference evidence="1" key="1">
    <citation type="journal article" date="2014" name="Int. J. Syst. Evol. Microbiol.">
        <title>Complete genome sequence of Corynebacterium casei LMG S-19264T (=DSM 44701T), isolated from a smear-ripened cheese.</title>
        <authorList>
            <consortium name="US DOE Joint Genome Institute (JGI-PGF)"/>
            <person name="Walter F."/>
            <person name="Albersmeier A."/>
            <person name="Kalinowski J."/>
            <person name="Ruckert C."/>
        </authorList>
    </citation>
    <scope>NUCLEOTIDE SEQUENCE</scope>
    <source>
        <strain evidence="1">JCM 5016</strain>
    </source>
</reference>
<accession>A0A918VIP3</accession>
<evidence type="ECO:0000313" key="2">
    <source>
        <dbReference type="Proteomes" id="UP000623010"/>
    </source>
</evidence>
<dbReference type="Proteomes" id="UP000623010">
    <property type="component" value="Unassembled WGS sequence"/>
</dbReference>
<gene>
    <name evidence="1" type="ORF">GCM10010389_46580</name>
</gene>
<comment type="caution">
    <text evidence="1">The sequence shown here is derived from an EMBL/GenBank/DDBJ whole genome shotgun (WGS) entry which is preliminary data.</text>
</comment>